<protein>
    <submittedName>
        <fullName evidence="1">Uncharacterized protein</fullName>
    </submittedName>
</protein>
<sequence length="83" mass="9253">MNNLTEYECDACGIKILHDSTKRHIPFSWCVRNIEGTVYLLCGSCGIEGPMASDIAPSLCRKFADKGIFFKGCEQLVIKKAHE</sequence>
<evidence type="ECO:0000313" key="2">
    <source>
        <dbReference type="Proteomes" id="UP001187859"/>
    </source>
</evidence>
<evidence type="ECO:0000313" key="1">
    <source>
        <dbReference type="EMBL" id="MDV5391342.1"/>
    </source>
</evidence>
<comment type="caution">
    <text evidence="1">The sequence shown here is derived from an EMBL/GenBank/DDBJ whole genome shotgun (WGS) entry which is preliminary data.</text>
</comment>
<accession>A0AAE4TLJ4</accession>
<dbReference type="AlphaFoldDB" id="A0AAE4TLJ4"/>
<proteinExistence type="predicted"/>
<name>A0AAE4TLJ4_9GAMM</name>
<reference evidence="1" key="1">
    <citation type="submission" date="2023-05" db="EMBL/GenBank/DDBJ databases">
        <title>Colonisation of extended spectrum b-lactamase- and carbapenemase-producing bacteria on hospital surfaces from low- and middle-income countries.</title>
        <authorList>
            <person name="Nieto-Rosado M."/>
            <person name="Sands K."/>
            <person name="Iregbu K."/>
            <person name="Zahra R."/>
            <person name="Mazarati J.B."/>
            <person name="Mehtar S."/>
            <person name="Barnards-Group B."/>
            <person name="Walsh T.R."/>
        </authorList>
    </citation>
    <scope>NUCLEOTIDE SEQUENCE</scope>
    <source>
        <strain evidence="1">PP-E493</strain>
    </source>
</reference>
<dbReference type="Proteomes" id="UP001187859">
    <property type="component" value="Unassembled WGS sequence"/>
</dbReference>
<organism evidence="1 2">
    <name type="scientific">Shewanella xiamenensis</name>
    <dbReference type="NCBI Taxonomy" id="332186"/>
    <lineage>
        <taxon>Bacteria</taxon>
        <taxon>Pseudomonadati</taxon>
        <taxon>Pseudomonadota</taxon>
        <taxon>Gammaproteobacteria</taxon>
        <taxon>Alteromonadales</taxon>
        <taxon>Shewanellaceae</taxon>
        <taxon>Shewanella</taxon>
    </lineage>
</organism>
<dbReference type="EMBL" id="JASGOQ010000001">
    <property type="protein sequence ID" value="MDV5391342.1"/>
    <property type="molecule type" value="Genomic_DNA"/>
</dbReference>
<dbReference type="RefSeq" id="WP_157173885.1">
    <property type="nucleotide sequence ID" value="NZ_AP026732.1"/>
</dbReference>
<gene>
    <name evidence="1" type="ORF">QM089_14090</name>
</gene>